<dbReference type="NCBIfam" id="TIGR02532">
    <property type="entry name" value="IV_pilin_GFxxxE"/>
    <property type="match status" value="1"/>
</dbReference>
<name>A0A4V6CUA3_9GAMM</name>
<reference evidence="2 3" key="1">
    <citation type="submission" date="2019-05" db="EMBL/GenBank/DDBJ databases">
        <title>Marinobacter panjinensis sp. nov., a moderately halophilic bacterium isolated from sea tidal flat environment.</title>
        <authorList>
            <person name="Yang W."/>
            <person name="An M."/>
            <person name="He W."/>
            <person name="Luo X."/>
            <person name="Zhu L."/>
            <person name="Chen G."/>
            <person name="Zhang Y."/>
            <person name="Wang Y."/>
        </authorList>
    </citation>
    <scope>NUCLEOTIDE SEQUENCE [LARGE SCALE GENOMIC DNA]</scope>
    <source>
        <strain evidence="2 3">PJ-16</strain>
    </source>
</reference>
<dbReference type="AlphaFoldDB" id="A0A4V6CUA3"/>
<accession>A0A4V6CUA3</accession>
<keyword evidence="3" id="KW-1185">Reference proteome</keyword>
<keyword evidence="1" id="KW-0472">Membrane</keyword>
<evidence type="ECO:0000313" key="3">
    <source>
        <dbReference type="Proteomes" id="UP000308488"/>
    </source>
</evidence>
<keyword evidence="1" id="KW-1133">Transmembrane helix</keyword>
<organism evidence="2 3">
    <name type="scientific">Marinobacter panjinensis</name>
    <dbReference type="NCBI Taxonomy" id="2576384"/>
    <lineage>
        <taxon>Bacteria</taxon>
        <taxon>Pseudomonadati</taxon>
        <taxon>Pseudomonadota</taxon>
        <taxon>Gammaproteobacteria</taxon>
        <taxon>Pseudomonadales</taxon>
        <taxon>Marinobacteraceae</taxon>
        <taxon>Marinobacter</taxon>
    </lineage>
</organism>
<dbReference type="OrthoDB" id="5593857at2"/>
<dbReference type="RefSeq" id="WP_137438092.1">
    <property type="nucleotide sequence ID" value="NZ_JANRHC010000007.1"/>
</dbReference>
<proteinExistence type="predicted"/>
<dbReference type="Gene3D" id="3.30.700.10">
    <property type="entry name" value="Glycoprotein, Type 4 Pilin"/>
    <property type="match status" value="1"/>
</dbReference>
<keyword evidence="1" id="KW-0812">Transmembrane</keyword>
<dbReference type="InterPro" id="IPR012902">
    <property type="entry name" value="N_methyl_site"/>
</dbReference>
<feature type="transmembrane region" description="Helical" evidence="1">
    <location>
        <begin position="12"/>
        <end position="34"/>
    </location>
</feature>
<evidence type="ECO:0000256" key="1">
    <source>
        <dbReference type="SAM" id="Phobius"/>
    </source>
</evidence>
<protein>
    <submittedName>
        <fullName evidence="2">Type II secretion system protein</fullName>
    </submittedName>
</protein>
<comment type="caution">
    <text evidence="2">The sequence shown here is derived from an EMBL/GenBank/DDBJ whole genome shotgun (WGS) entry which is preliminary data.</text>
</comment>
<dbReference type="EMBL" id="SZYH01000003">
    <property type="protein sequence ID" value="TKV63425.1"/>
    <property type="molecule type" value="Genomic_DNA"/>
</dbReference>
<sequence length="162" mass="17413">MMQRGTTLVELIITIVIIGVAIAGVVGAFSLIVGRSADPLNQTRAVSLAQIYMDEILSRRYSENTPQGGVPRSSGCSINTEESDRAAYDDADDYNAINNESPRNAEGDLLDPTAYSGFTVSVSVVCAGGEIGLPGDDAKRIDVTILDPLDQNYQFTVYRTNF</sequence>
<gene>
    <name evidence="2" type="ORF">FDP08_19875</name>
</gene>
<dbReference type="Proteomes" id="UP000308488">
    <property type="component" value="Unassembled WGS sequence"/>
</dbReference>
<evidence type="ECO:0000313" key="2">
    <source>
        <dbReference type="EMBL" id="TKV63425.1"/>
    </source>
</evidence>